<reference evidence="1" key="1">
    <citation type="submission" date="2020-06" db="EMBL/GenBank/DDBJ databases">
        <authorList>
            <person name="Ji K."/>
            <person name="Li J."/>
        </authorList>
    </citation>
    <scope>NUCLEOTIDE SEQUENCE</scope>
    <source>
        <strain evidence="1">JKM2019</strain>
        <tissue evidence="1">Whole body</tissue>
    </source>
</reference>
<gene>
    <name evidence="1" type="ORF">HUG17_8205</name>
</gene>
<dbReference type="EMBL" id="SDOV01000005">
    <property type="protein sequence ID" value="KAH7640736.1"/>
    <property type="molecule type" value="Genomic_DNA"/>
</dbReference>
<proteinExistence type="predicted"/>
<evidence type="ECO:0000313" key="1">
    <source>
        <dbReference type="EMBL" id="KAH7640736.1"/>
    </source>
</evidence>
<comment type="caution">
    <text evidence="1">The sequence shown here is derived from an EMBL/GenBank/DDBJ whole genome shotgun (WGS) entry which is preliminary data.</text>
</comment>
<protein>
    <submittedName>
        <fullName evidence="1">Uncharacterized protein</fullName>
    </submittedName>
</protein>
<dbReference type="Proteomes" id="UP000828236">
    <property type="component" value="Unassembled WGS sequence"/>
</dbReference>
<sequence>MINNKTESNQLCHSLAHSLKGQQHDNKSNILAVGLTRKNLLLITENYFVYELSIDSLDSNWKNTKNIFNAFIVIDNETDWLCLTTWFHITDEKGISYDLNNHVVKPGFIFTGNKREVLISTNKSCSYYALSYSLITNGLEIATYKCQKFITDSIKIVNQFRTICFTDGQEKEISIQNEYDENCKNYPVKWPIMKGFVADGRFYLFDMNNVHIFNEDFYTKNITVSVIQRKYSSFFVCPGSIPDSLTGKHSKILMIILAILLTFIGSKKHHKRSKSIDTSDVEQSKNESSILNKHTDTTTTSINTSTTTSNTAATYPLDSEFSRKKRKFYPWIRVKLMQPTRPSTFDGSLPKLVPTTRSSTFGGLLPKLVPTTRSSTFGGSLPKLMPTTRSSTFGSFWPKLLTKKIPKINVKHSNTMSMNGKILN</sequence>
<dbReference type="AlphaFoldDB" id="A0A9D4NXB2"/>
<reference evidence="1" key="2">
    <citation type="journal article" date="2021" name="World Allergy Organ. J.">
        <title>Chromosome-level assembly of Dermatophagoides farinae genome and transcriptome reveals two novel allergens Der f 37 and Der f 39.</title>
        <authorList>
            <person name="Chen J."/>
            <person name="Cai Z."/>
            <person name="Fan D."/>
            <person name="Hu J."/>
            <person name="Hou Y."/>
            <person name="He Y."/>
            <person name="Zhang Z."/>
            <person name="Zhao Z."/>
            <person name="Gao P."/>
            <person name="Hu W."/>
            <person name="Sun J."/>
            <person name="Li J."/>
            <person name="Ji K."/>
        </authorList>
    </citation>
    <scope>NUCLEOTIDE SEQUENCE</scope>
    <source>
        <strain evidence="1">JKM2019</strain>
    </source>
</reference>
<name>A0A9D4NXB2_DERFA</name>
<organism evidence="1">
    <name type="scientific">Dermatophagoides farinae</name>
    <name type="common">American house dust mite</name>
    <dbReference type="NCBI Taxonomy" id="6954"/>
    <lineage>
        <taxon>Eukaryota</taxon>
        <taxon>Metazoa</taxon>
        <taxon>Ecdysozoa</taxon>
        <taxon>Arthropoda</taxon>
        <taxon>Chelicerata</taxon>
        <taxon>Arachnida</taxon>
        <taxon>Acari</taxon>
        <taxon>Acariformes</taxon>
        <taxon>Sarcoptiformes</taxon>
        <taxon>Astigmata</taxon>
        <taxon>Psoroptidia</taxon>
        <taxon>Analgoidea</taxon>
        <taxon>Pyroglyphidae</taxon>
        <taxon>Dermatophagoidinae</taxon>
        <taxon>Dermatophagoides</taxon>
    </lineage>
</organism>
<accession>A0A9D4NXB2</accession>